<keyword evidence="1" id="KW-0472">Membrane</keyword>
<sequence>MSYQNSNYDYLIQKLDEFIRKYYKNRLIQGSLYVVAILAACYLILTSRSGEFATRAKYRLVFVTPKSPVI</sequence>
<reference evidence="2 3" key="1">
    <citation type="submission" date="2018-01" db="EMBL/GenBank/DDBJ databases">
        <authorList>
            <person name="Gaut B.S."/>
            <person name="Morton B.R."/>
            <person name="Clegg M.T."/>
            <person name="Duvall M.R."/>
        </authorList>
    </citation>
    <scope>NUCLEOTIDE SEQUENCE [LARGE SCALE GENOMIC DNA]</scope>
    <source>
        <strain evidence="2 3">HR-AV</strain>
    </source>
</reference>
<dbReference type="AlphaFoldDB" id="A0A2S4ZXN6"/>
<feature type="transmembrane region" description="Helical" evidence="1">
    <location>
        <begin position="27"/>
        <end position="45"/>
    </location>
</feature>
<protein>
    <submittedName>
        <fullName evidence="2">Uncharacterized protein</fullName>
    </submittedName>
</protein>
<dbReference type="Proteomes" id="UP000236893">
    <property type="component" value="Unassembled WGS sequence"/>
</dbReference>
<dbReference type="EMBL" id="PQVF01000014">
    <property type="protein sequence ID" value="POY35121.1"/>
    <property type="molecule type" value="Genomic_DNA"/>
</dbReference>
<keyword evidence="1" id="KW-0812">Transmembrane</keyword>
<organism evidence="2 3">
    <name type="scientific">Solitalea longa</name>
    <dbReference type="NCBI Taxonomy" id="2079460"/>
    <lineage>
        <taxon>Bacteria</taxon>
        <taxon>Pseudomonadati</taxon>
        <taxon>Bacteroidota</taxon>
        <taxon>Sphingobacteriia</taxon>
        <taxon>Sphingobacteriales</taxon>
        <taxon>Sphingobacteriaceae</taxon>
        <taxon>Solitalea</taxon>
    </lineage>
</organism>
<accession>A0A2S4ZXN6</accession>
<dbReference type="RefSeq" id="WP_103790387.1">
    <property type="nucleotide sequence ID" value="NZ_PQVF01000014.1"/>
</dbReference>
<keyword evidence="1" id="KW-1133">Transmembrane helix</keyword>
<evidence type="ECO:0000256" key="1">
    <source>
        <dbReference type="SAM" id="Phobius"/>
    </source>
</evidence>
<evidence type="ECO:0000313" key="3">
    <source>
        <dbReference type="Proteomes" id="UP000236893"/>
    </source>
</evidence>
<comment type="caution">
    <text evidence="2">The sequence shown here is derived from an EMBL/GenBank/DDBJ whole genome shotgun (WGS) entry which is preliminary data.</text>
</comment>
<keyword evidence="3" id="KW-1185">Reference proteome</keyword>
<proteinExistence type="predicted"/>
<name>A0A2S4ZXN6_9SPHI</name>
<evidence type="ECO:0000313" key="2">
    <source>
        <dbReference type="EMBL" id="POY35121.1"/>
    </source>
</evidence>
<gene>
    <name evidence="2" type="ORF">C3K47_17120</name>
</gene>